<proteinExistence type="predicted"/>
<keyword evidence="8" id="KW-1185">Reference proteome</keyword>
<evidence type="ECO:0000256" key="5">
    <source>
        <dbReference type="PROSITE-ProRule" id="PRU00560"/>
    </source>
</evidence>
<organism evidence="7 8">
    <name type="scientific">Nocardioides scoriae</name>
    <dbReference type="NCBI Taxonomy" id="642780"/>
    <lineage>
        <taxon>Bacteria</taxon>
        <taxon>Bacillati</taxon>
        <taxon>Actinomycetota</taxon>
        <taxon>Actinomycetes</taxon>
        <taxon>Propionibacteriales</taxon>
        <taxon>Nocardioidaceae</taxon>
        <taxon>Nocardioides</taxon>
    </lineage>
</organism>
<dbReference type="PANTHER" id="PTHR11070:SF45">
    <property type="entry name" value="DNA 3'-5' HELICASE"/>
    <property type="match status" value="1"/>
</dbReference>
<dbReference type="InterPro" id="IPR000212">
    <property type="entry name" value="DNA_helicase_UvrD/REP"/>
</dbReference>
<dbReference type="STRING" id="642780.SAMN04488570_3090"/>
<dbReference type="GO" id="GO:0003677">
    <property type="term" value="F:DNA binding"/>
    <property type="evidence" value="ECO:0007669"/>
    <property type="project" value="InterPro"/>
</dbReference>
<name>A0A1H1W9E5_9ACTN</name>
<dbReference type="InterPro" id="IPR014016">
    <property type="entry name" value="UvrD-like_ATP-bd"/>
</dbReference>
<evidence type="ECO:0000313" key="7">
    <source>
        <dbReference type="EMBL" id="SDS93968.1"/>
    </source>
</evidence>
<keyword evidence="1 5" id="KW-0547">Nucleotide-binding</keyword>
<gene>
    <name evidence="7" type="ORF">SAMN04488570_3090</name>
</gene>
<dbReference type="GO" id="GO:0005829">
    <property type="term" value="C:cytosol"/>
    <property type="evidence" value="ECO:0007669"/>
    <property type="project" value="TreeGrafter"/>
</dbReference>
<accession>A0A1H1W9E5</accession>
<feature type="binding site" evidence="5">
    <location>
        <begin position="204"/>
        <end position="211"/>
    </location>
    <ligand>
        <name>ATP</name>
        <dbReference type="ChEBI" id="CHEBI:30616"/>
    </ligand>
</feature>
<evidence type="ECO:0000259" key="6">
    <source>
        <dbReference type="PROSITE" id="PS51198"/>
    </source>
</evidence>
<dbReference type="GO" id="GO:0043138">
    <property type="term" value="F:3'-5' DNA helicase activity"/>
    <property type="evidence" value="ECO:0007669"/>
    <property type="project" value="TreeGrafter"/>
</dbReference>
<dbReference type="AlphaFoldDB" id="A0A1H1W9E5"/>
<dbReference type="PANTHER" id="PTHR11070">
    <property type="entry name" value="UVRD / RECB / PCRA DNA HELICASE FAMILY MEMBER"/>
    <property type="match status" value="1"/>
</dbReference>
<dbReference type="Proteomes" id="UP000198859">
    <property type="component" value="Chromosome I"/>
</dbReference>
<dbReference type="PROSITE" id="PS51198">
    <property type="entry name" value="UVRD_HELICASE_ATP_BIND"/>
    <property type="match status" value="1"/>
</dbReference>
<evidence type="ECO:0000256" key="4">
    <source>
        <dbReference type="ARBA" id="ARBA00022840"/>
    </source>
</evidence>
<reference evidence="8" key="1">
    <citation type="submission" date="2016-10" db="EMBL/GenBank/DDBJ databases">
        <authorList>
            <person name="Varghese N."/>
            <person name="Submissions S."/>
        </authorList>
    </citation>
    <scope>NUCLEOTIDE SEQUENCE [LARGE SCALE GENOMIC DNA]</scope>
    <source>
        <strain evidence="8">DSM 22127</strain>
    </source>
</reference>
<keyword evidence="4 5" id="KW-0067">ATP-binding</keyword>
<sequence length="718" mass="78860">MNSDVAAREVAREQAYVDTVYAQMEKAAASAQQLAQEGLERGRIGNEGGLVERDAMVFQAARRMATLDAAHEGLVFGRLDLRTELDAPPRYIGRIGLRDDAYDTLLIDWRAPAAAVFYQATQHDPQGVVRRRILRSKGVKVLGVEDDLLDAEAETDLPIVGEGALLAQLSRARDRSMHSIVATIQAEQDKAIRAPQKGVVSISGGPGTGKTVVALHRAAYLLYGDRRRYERGGVLVVGPSGVFMRYIERVLPSLGETAVALRSLGEVVDGLRATRREEPSVAEVKGSAAMAEVLRRLARQAVPDAPTEFRVFYRDDNLVLGRRELAQIRRQLLGMGHRNRSTTKVASTLIDALWRRVRSERARERTKEDFVEEMRGRDDFLAFASAWWPVLDAPTVLGWLRDPELLARVGEGVLDDEAVRVLSKSWGSTDPGVEAPALSVDDVPLVDELRYLLGDPPIVNTGSVDDEWLSAADSSLVEVTTASEREYAGHRSWTPPTNRVEDDGFAHVLVDEAQDLTPMQWRMVGRRGRTATWTIVGDAAQSSWPVPEEARRARAEALGDKQVHDFHLSTNYRNSSEIYDFAAAYAERVGLDADLPDAVRSTGVPPLELAVDDLETAVHEQLADLAGSLEGTVGVVVPAARLGEVRRWLASWPEFAGESGSPDSRIVVLPGLDTKGLEFDGIVVVQPQEIEDEASTGRATLYVVYTRATQRMVTLTAR</sequence>
<evidence type="ECO:0000256" key="1">
    <source>
        <dbReference type="ARBA" id="ARBA00022741"/>
    </source>
</evidence>
<dbReference type="EMBL" id="LT629757">
    <property type="protein sequence ID" value="SDS93968.1"/>
    <property type="molecule type" value="Genomic_DNA"/>
</dbReference>
<evidence type="ECO:0000256" key="3">
    <source>
        <dbReference type="ARBA" id="ARBA00022806"/>
    </source>
</evidence>
<keyword evidence="3 5" id="KW-0347">Helicase</keyword>
<dbReference type="InterPro" id="IPR027417">
    <property type="entry name" value="P-loop_NTPase"/>
</dbReference>
<evidence type="ECO:0000313" key="8">
    <source>
        <dbReference type="Proteomes" id="UP000198859"/>
    </source>
</evidence>
<keyword evidence="2 5" id="KW-0378">Hydrolase</keyword>
<dbReference type="RefSeq" id="WP_172833923.1">
    <property type="nucleotide sequence ID" value="NZ_LT629757.1"/>
</dbReference>
<dbReference type="Gene3D" id="3.40.50.300">
    <property type="entry name" value="P-loop containing nucleotide triphosphate hydrolases"/>
    <property type="match status" value="3"/>
</dbReference>
<protein>
    <submittedName>
        <fullName evidence="7">DNA helicase IV</fullName>
    </submittedName>
</protein>
<evidence type="ECO:0000256" key="2">
    <source>
        <dbReference type="ARBA" id="ARBA00022801"/>
    </source>
</evidence>
<dbReference type="GO" id="GO:0016787">
    <property type="term" value="F:hydrolase activity"/>
    <property type="evidence" value="ECO:0007669"/>
    <property type="project" value="UniProtKB-UniRule"/>
</dbReference>
<dbReference type="GO" id="GO:0000725">
    <property type="term" value="P:recombinational repair"/>
    <property type="evidence" value="ECO:0007669"/>
    <property type="project" value="TreeGrafter"/>
</dbReference>
<feature type="domain" description="UvrD-like helicase ATP-binding" evidence="6">
    <location>
        <begin position="183"/>
        <end position="575"/>
    </location>
</feature>
<dbReference type="SUPFAM" id="SSF52540">
    <property type="entry name" value="P-loop containing nucleoside triphosphate hydrolases"/>
    <property type="match status" value="1"/>
</dbReference>
<dbReference type="GO" id="GO:0005524">
    <property type="term" value="F:ATP binding"/>
    <property type="evidence" value="ECO:0007669"/>
    <property type="project" value="UniProtKB-UniRule"/>
</dbReference>